<dbReference type="AlphaFoldDB" id="A0A6G9CMZ0"/>
<evidence type="ECO:0000313" key="6">
    <source>
        <dbReference type="Proteomes" id="UP000627573"/>
    </source>
</evidence>
<name>A0A6G9CMZ0_RHOER</name>
<accession>A0A6G9CMZ0</accession>
<dbReference type="Proteomes" id="UP000502345">
    <property type="component" value="Chromosome"/>
</dbReference>
<reference evidence="3 5" key="1">
    <citation type="submission" date="2020-03" db="EMBL/GenBank/DDBJ databases">
        <title>Screen low temperature-resistant strains for efficient degradation of petroleum hydrocarbons under the low temperature.</title>
        <authorList>
            <person name="Wang Y."/>
            <person name="Chen J."/>
        </authorList>
    </citation>
    <scope>NUCLEOTIDE SEQUENCE [LARGE SCALE GENOMIC DNA]</scope>
    <source>
        <strain evidence="3 5">KB1</strain>
    </source>
</reference>
<keyword evidence="6" id="KW-1185">Reference proteome</keyword>
<proteinExistence type="predicted"/>
<dbReference type="EMBL" id="CP124545">
    <property type="protein sequence ID" value="WGV50521.1"/>
    <property type="molecule type" value="Genomic_DNA"/>
</dbReference>
<dbReference type="EMBL" id="JAECSB010000083">
    <property type="protein sequence ID" value="MBH5145803.1"/>
    <property type="molecule type" value="Genomic_DNA"/>
</dbReference>
<dbReference type="RefSeq" id="WP_019746984.1">
    <property type="nucleotide sequence ID" value="NZ_AP018733.1"/>
</dbReference>
<dbReference type="Proteomes" id="UP001230933">
    <property type="component" value="Chromosome"/>
</dbReference>
<evidence type="ECO:0000313" key="3">
    <source>
        <dbReference type="EMBL" id="QIP38248.1"/>
    </source>
</evidence>
<keyword evidence="1" id="KW-1133">Transmembrane helix</keyword>
<protein>
    <submittedName>
        <fullName evidence="3">Uncharacterized protein</fullName>
    </submittedName>
</protein>
<evidence type="ECO:0000313" key="5">
    <source>
        <dbReference type="Proteomes" id="UP000502345"/>
    </source>
</evidence>
<dbReference type="EMBL" id="CP050124">
    <property type="protein sequence ID" value="QIP38248.1"/>
    <property type="molecule type" value="Genomic_DNA"/>
</dbReference>
<reference evidence="4" key="3">
    <citation type="submission" date="2023-08" db="EMBL/GenBank/DDBJ databases">
        <title>Isolation and Characterization of Rhodococcus erythropolis MGMM8.</title>
        <authorList>
            <person name="Diabankana R.G.C."/>
            <person name="Afordoanyi D.M."/>
            <person name="Validov S.Z."/>
        </authorList>
    </citation>
    <scope>NUCLEOTIDE SEQUENCE</scope>
    <source>
        <strain evidence="4">MGMM8</strain>
    </source>
</reference>
<evidence type="ECO:0000313" key="4">
    <source>
        <dbReference type="EMBL" id="WGV50521.1"/>
    </source>
</evidence>
<evidence type="ECO:0000313" key="2">
    <source>
        <dbReference type="EMBL" id="MBH5145803.1"/>
    </source>
</evidence>
<evidence type="ECO:0000256" key="1">
    <source>
        <dbReference type="SAM" id="Phobius"/>
    </source>
</evidence>
<dbReference type="GeneID" id="66899800"/>
<organism evidence="3 5">
    <name type="scientific">Rhodococcus erythropolis</name>
    <name type="common">Arthrobacter picolinophilus</name>
    <dbReference type="NCBI Taxonomy" id="1833"/>
    <lineage>
        <taxon>Bacteria</taxon>
        <taxon>Bacillati</taxon>
        <taxon>Actinomycetota</taxon>
        <taxon>Actinomycetes</taxon>
        <taxon>Mycobacteriales</taxon>
        <taxon>Nocardiaceae</taxon>
        <taxon>Rhodococcus</taxon>
        <taxon>Rhodococcus erythropolis group</taxon>
    </lineage>
</organism>
<dbReference type="Proteomes" id="UP000627573">
    <property type="component" value="Unassembled WGS sequence"/>
</dbReference>
<keyword evidence="1" id="KW-0812">Transmembrane</keyword>
<keyword evidence="1" id="KW-0472">Membrane</keyword>
<feature type="transmembrane region" description="Helical" evidence="1">
    <location>
        <begin position="6"/>
        <end position="26"/>
    </location>
</feature>
<sequence length="51" mass="5404">MKNPNLTPSRVLAVVLAAALVIFVIARRRDDGALSRGEWLSDSVGPDDLAG</sequence>
<gene>
    <name evidence="3" type="ORF">G9444_1004</name>
    <name evidence="2" type="ORF">I3517_24710</name>
    <name evidence="4" type="ORF">QIE55_04645</name>
</gene>
<reference evidence="2 6" key="2">
    <citation type="submission" date="2020-12" db="EMBL/GenBank/DDBJ databases">
        <title>Draft genome sequence of furan degrading bacterial strain FUR100.</title>
        <authorList>
            <person name="Woiski C."/>
        </authorList>
    </citation>
    <scope>NUCLEOTIDE SEQUENCE [LARGE SCALE GENOMIC DNA]</scope>
    <source>
        <strain evidence="2 6">FUR100</strain>
    </source>
</reference>